<evidence type="ECO:0000313" key="1">
    <source>
        <dbReference type="EMBL" id="KIM40157.1"/>
    </source>
</evidence>
<dbReference type="EMBL" id="KN831783">
    <property type="protein sequence ID" value="KIM40157.1"/>
    <property type="molecule type" value="Genomic_DNA"/>
</dbReference>
<reference evidence="1 2" key="1">
    <citation type="submission" date="2014-04" db="EMBL/GenBank/DDBJ databases">
        <authorList>
            <consortium name="DOE Joint Genome Institute"/>
            <person name="Kuo A."/>
            <person name="Gay G."/>
            <person name="Dore J."/>
            <person name="Kohler A."/>
            <person name="Nagy L.G."/>
            <person name="Floudas D."/>
            <person name="Copeland A."/>
            <person name="Barry K.W."/>
            <person name="Cichocki N."/>
            <person name="Veneault-Fourrey C."/>
            <person name="LaButti K."/>
            <person name="Lindquist E.A."/>
            <person name="Lipzen A."/>
            <person name="Lundell T."/>
            <person name="Morin E."/>
            <person name="Murat C."/>
            <person name="Sun H."/>
            <person name="Tunlid A."/>
            <person name="Henrissat B."/>
            <person name="Grigoriev I.V."/>
            <person name="Hibbett D.S."/>
            <person name="Martin F."/>
            <person name="Nordberg H.P."/>
            <person name="Cantor M.N."/>
            <person name="Hua S.X."/>
        </authorList>
    </citation>
    <scope>NUCLEOTIDE SEQUENCE [LARGE SCALE GENOMIC DNA]</scope>
    <source>
        <strain evidence="2">h7</strain>
    </source>
</reference>
<accession>A0A0C2YGD4</accession>
<organism evidence="1 2">
    <name type="scientific">Hebeloma cylindrosporum</name>
    <dbReference type="NCBI Taxonomy" id="76867"/>
    <lineage>
        <taxon>Eukaryota</taxon>
        <taxon>Fungi</taxon>
        <taxon>Dikarya</taxon>
        <taxon>Basidiomycota</taxon>
        <taxon>Agaricomycotina</taxon>
        <taxon>Agaricomycetes</taxon>
        <taxon>Agaricomycetidae</taxon>
        <taxon>Agaricales</taxon>
        <taxon>Agaricineae</taxon>
        <taxon>Hymenogastraceae</taxon>
        <taxon>Hebeloma</taxon>
    </lineage>
</organism>
<reference evidence="2" key="2">
    <citation type="submission" date="2015-01" db="EMBL/GenBank/DDBJ databases">
        <title>Evolutionary Origins and Diversification of the Mycorrhizal Mutualists.</title>
        <authorList>
            <consortium name="DOE Joint Genome Institute"/>
            <consortium name="Mycorrhizal Genomics Consortium"/>
            <person name="Kohler A."/>
            <person name="Kuo A."/>
            <person name="Nagy L.G."/>
            <person name="Floudas D."/>
            <person name="Copeland A."/>
            <person name="Barry K.W."/>
            <person name="Cichocki N."/>
            <person name="Veneault-Fourrey C."/>
            <person name="LaButti K."/>
            <person name="Lindquist E.A."/>
            <person name="Lipzen A."/>
            <person name="Lundell T."/>
            <person name="Morin E."/>
            <person name="Murat C."/>
            <person name="Riley R."/>
            <person name="Ohm R."/>
            <person name="Sun H."/>
            <person name="Tunlid A."/>
            <person name="Henrissat B."/>
            <person name="Grigoriev I.V."/>
            <person name="Hibbett D.S."/>
            <person name="Martin F."/>
        </authorList>
    </citation>
    <scope>NUCLEOTIDE SEQUENCE [LARGE SCALE GENOMIC DNA]</scope>
    <source>
        <strain evidence="2">h7</strain>
    </source>
</reference>
<dbReference type="PANTHER" id="PTHR36986:SF1">
    <property type="entry name" value="UPF0643 PROTEIN PB2B2.08"/>
    <property type="match status" value="1"/>
</dbReference>
<evidence type="ECO:0000313" key="2">
    <source>
        <dbReference type="Proteomes" id="UP000053424"/>
    </source>
</evidence>
<keyword evidence="2" id="KW-1185">Reference proteome</keyword>
<gene>
    <name evidence="1" type="ORF">M413DRAFT_446315</name>
</gene>
<dbReference type="HOGENOM" id="CLU_068116_1_1_1"/>
<sequence>MATAAYNPDTRDPHTIPDFNNDLLSPEPVLYLPPLLSSLPQHLSGNSASANPQLQPIFTETCLPDIDPASLSLHRALHHFKPLSPNYADTPYAEAFNWADLRLPLGEEREWYCVVFRSKRKAGSDGISLYDADKLAHEEAIRNGGLILYWYGLPNKVSGTNLATCIWQSRKHALAANSGPHHIKAMRLAASAYEIYSLERYRLQKSLGEEGVTIKPFVGSECGW</sequence>
<protein>
    <submittedName>
        <fullName evidence="1">Uncharacterized protein</fullName>
    </submittedName>
</protein>
<dbReference type="PANTHER" id="PTHR36986">
    <property type="entry name" value="UPF0643 PROTEIN PB2B2.08"/>
    <property type="match status" value="1"/>
</dbReference>
<name>A0A0C2YGD4_HEBCY</name>
<dbReference type="AlphaFoldDB" id="A0A0C2YGD4"/>
<proteinExistence type="predicted"/>
<dbReference type="Proteomes" id="UP000053424">
    <property type="component" value="Unassembled WGS sequence"/>
</dbReference>
<dbReference type="OrthoDB" id="2140489at2759"/>